<dbReference type="InterPro" id="IPR041664">
    <property type="entry name" value="AAA_16"/>
</dbReference>
<evidence type="ECO:0000313" key="6">
    <source>
        <dbReference type="Proteomes" id="UP001460888"/>
    </source>
</evidence>
<dbReference type="PANTHER" id="PTHR44688">
    <property type="entry name" value="DNA-BINDING TRANSCRIPTIONAL ACTIVATOR DEVR_DOSR"/>
    <property type="match status" value="1"/>
</dbReference>
<evidence type="ECO:0000256" key="2">
    <source>
        <dbReference type="ARBA" id="ARBA00023125"/>
    </source>
</evidence>
<proteinExistence type="predicted"/>
<protein>
    <submittedName>
        <fullName evidence="5">LuxR family ATP-dependent transcriptional regulator</fullName>
    </submittedName>
</protein>
<dbReference type="PROSITE" id="PS50043">
    <property type="entry name" value="HTH_LUXR_2"/>
    <property type="match status" value="1"/>
</dbReference>
<reference evidence="5 6" key="1">
    <citation type="submission" date="2013-03" db="EMBL/GenBank/DDBJ databases">
        <title>Salinisphaera dokdonensis CL-ES53 Genome Sequencing.</title>
        <authorList>
            <person name="Li C."/>
            <person name="Lai Q."/>
            <person name="Shao Z."/>
        </authorList>
    </citation>
    <scope>NUCLEOTIDE SEQUENCE [LARGE SCALE GENOMIC DNA]</scope>
    <source>
        <strain evidence="5 6">CL-ES53</strain>
    </source>
</reference>
<dbReference type="EMBL" id="APND01000002">
    <property type="protein sequence ID" value="MES1928824.1"/>
    <property type="molecule type" value="Genomic_DNA"/>
</dbReference>
<dbReference type="Pfam" id="PF00196">
    <property type="entry name" value="GerE"/>
    <property type="match status" value="1"/>
</dbReference>
<dbReference type="InterPro" id="IPR059106">
    <property type="entry name" value="WHD_MalT"/>
</dbReference>
<gene>
    <name evidence="5" type="ORF">SADO_06207</name>
</gene>
<dbReference type="InterPro" id="IPR016032">
    <property type="entry name" value="Sig_transdc_resp-reg_C-effctor"/>
</dbReference>
<dbReference type="Gene3D" id="1.25.40.10">
    <property type="entry name" value="Tetratricopeptide repeat domain"/>
    <property type="match status" value="1"/>
</dbReference>
<keyword evidence="3" id="KW-0804">Transcription</keyword>
<dbReference type="Gene3D" id="1.10.10.10">
    <property type="entry name" value="Winged helix-like DNA-binding domain superfamily/Winged helix DNA-binding domain"/>
    <property type="match status" value="1"/>
</dbReference>
<keyword evidence="2" id="KW-0238">DNA-binding</keyword>
<comment type="caution">
    <text evidence="5">The sequence shown here is derived from an EMBL/GenBank/DDBJ whole genome shotgun (WGS) entry which is preliminary data.</text>
</comment>
<keyword evidence="1" id="KW-0805">Transcription regulation</keyword>
<dbReference type="Pfam" id="PF17874">
    <property type="entry name" value="TPR_MalT"/>
    <property type="match status" value="1"/>
</dbReference>
<organism evidence="5 6">
    <name type="scientific">Salinisphaera dokdonensis CL-ES53</name>
    <dbReference type="NCBI Taxonomy" id="1304272"/>
    <lineage>
        <taxon>Bacteria</taxon>
        <taxon>Pseudomonadati</taxon>
        <taxon>Pseudomonadota</taxon>
        <taxon>Gammaproteobacteria</taxon>
        <taxon>Salinisphaerales</taxon>
        <taxon>Salinisphaeraceae</taxon>
        <taxon>Salinisphaera</taxon>
    </lineage>
</organism>
<dbReference type="InterPro" id="IPR011990">
    <property type="entry name" value="TPR-like_helical_dom_sf"/>
</dbReference>
<dbReference type="Proteomes" id="UP001460888">
    <property type="component" value="Unassembled WGS sequence"/>
</dbReference>
<dbReference type="Pfam" id="PF13191">
    <property type="entry name" value="AAA_16"/>
    <property type="match status" value="1"/>
</dbReference>
<evidence type="ECO:0000256" key="3">
    <source>
        <dbReference type="ARBA" id="ARBA00023163"/>
    </source>
</evidence>
<sequence>MTTPNRGRPTAGALTSKLNPPTVHAAQLLRDEIAASLQGDGAVKLVLCQGPAGFGKSTLMAQCMEKLAADGTRTAWLTLDEADNDIQRFLPCLEAAIANLLPATADEPAAGDDSSSAGDTALNLIAGLADHDDHFALFLDDFERIQEPTVLGLVREIIDHLPPNCRLVIGSRSLPDLRLARLRTRGQLVEIDSKRLRFSLAETEQFLNHHRGLALGADELAEIHAKTEGWVAALWLASLALEKHPAPVDFITRFSGEHRAVADYLAEDVLAQQPERVRKFLLRTSILRYLSVPLCNALLPNADSASLIDLLNEANVFLVPIESEERLYRYHSLFSDFLRHRLAAECPDEIAPLHRAASAWFEAQHRPVPAIDHALEGGDFDRALTLMSQHAEHLLAQGRMRLLGRWFDSIPAADLAAWPLLQAIHVWALCFSCSPHTAMEKLEQTGLEYSTDPRIRPHALALRPSILAIMDDFEQVYAIGSKTLDALPAGEPFAETTLVNTLANAYSVMGEHQRARALLDGARDVQGVHESAFNAMFSESVEGIIDLQEGRQRQAAARFRLAARITRPRSAFSPIGTNGNAWAGVLHAATVYESNDLDTATQLLNVYAPLARHIGLPDHMILADVMLARIAFIEGDMDKALQTLTVLERTGHNRQLPRVVATSRLHRAQLMLLQGDEYAAHVEIERASDQATWGRLRHLRLLANDVDNDRIGQLRWEAFVGDAAFALRELGPYIAESQAETRHRRAFKLRLLQAVAQQRQNDLPTALSTLEQALKEGCREGYMRLVLDEGPRVGALVVRLQSDTLERKLDRREPLFAEYLQSLLQGFGPRVFNEYPIEDDPNATLLEPLTRKEIRVLKLLAEGNSNSAMAEKLFVSDSTIRTHLRNINGKLNASNRTEAVAIARKVGVV</sequence>
<dbReference type="PRINTS" id="PR00038">
    <property type="entry name" value="HTHLUXR"/>
</dbReference>
<evidence type="ECO:0000313" key="5">
    <source>
        <dbReference type="EMBL" id="MES1928824.1"/>
    </source>
</evidence>
<name>A0ABV2B0B6_9GAMM</name>
<evidence type="ECO:0000256" key="1">
    <source>
        <dbReference type="ARBA" id="ARBA00023015"/>
    </source>
</evidence>
<dbReference type="SMART" id="SM00421">
    <property type="entry name" value="HTH_LUXR"/>
    <property type="match status" value="1"/>
</dbReference>
<dbReference type="CDD" id="cd06170">
    <property type="entry name" value="LuxR_C_like"/>
    <property type="match status" value="1"/>
</dbReference>
<dbReference type="InterPro" id="IPR000792">
    <property type="entry name" value="Tscrpt_reg_LuxR_C"/>
</dbReference>
<dbReference type="InterPro" id="IPR027417">
    <property type="entry name" value="P-loop_NTPase"/>
</dbReference>
<keyword evidence="6" id="KW-1185">Reference proteome</keyword>
<dbReference type="PANTHER" id="PTHR44688:SF16">
    <property type="entry name" value="DNA-BINDING TRANSCRIPTIONAL ACTIVATOR DEVR_DOSR"/>
    <property type="match status" value="1"/>
</dbReference>
<accession>A0ABV2B0B6</accession>
<dbReference type="InterPro" id="IPR036388">
    <property type="entry name" value="WH-like_DNA-bd_sf"/>
</dbReference>
<dbReference type="InterPro" id="IPR041617">
    <property type="entry name" value="TPR_MalT"/>
</dbReference>
<feature type="domain" description="HTH luxR-type" evidence="4">
    <location>
        <begin position="842"/>
        <end position="907"/>
    </location>
</feature>
<evidence type="ECO:0000259" key="4">
    <source>
        <dbReference type="PROSITE" id="PS50043"/>
    </source>
</evidence>
<dbReference type="RefSeq" id="WP_353110189.1">
    <property type="nucleotide sequence ID" value="NZ_APND01000002.1"/>
</dbReference>
<dbReference type="Pfam" id="PF25873">
    <property type="entry name" value="WHD_MalT"/>
    <property type="match status" value="1"/>
</dbReference>
<dbReference type="SUPFAM" id="SSF52540">
    <property type="entry name" value="P-loop containing nucleoside triphosphate hydrolases"/>
    <property type="match status" value="1"/>
</dbReference>
<dbReference type="SUPFAM" id="SSF46894">
    <property type="entry name" value="C-terminal effector domain of the bipartite response regulators"/>
    <property type="match status" value="1"/>
</dbReference>
<dbReference type="Gene3D" id="3.40.50.300">
    <property type="entry name" value="P-loop containing nucleotide triphosphate hydrolases"/>
    <property type="match status" value="1"/>
</dbReference>